<protein>
    <submittedName>
        <fullName evidence="1">Uncharacterized protein</fullName>
    </submittedName>
</protein>
<proteinExistence type="predicted"/>
<gene>
    <name evidence="1" type="ORF">AMON00008_LOCUS21057</name>
</gene>
<dbReference type="AlphaFoldDB" id="A0A7S4V9M1"/>
<reference evidence="1" key="1">
    <citation type="submission" date="2021-01" db="EMBL/GenBank/DDBJ databases">
        <authorList>
            <person name="Corre E."/>
            <person name="Pelletier E."/>
            <person name="Niang G."/>
            <person name="Scheremetjew M."/>
            <person name="Finn R."/>
            <person name="Kale V."/>
            <person name="Holt S."/>
            <person name="Cochrane G."/>
            <person name="Meng A."/>
            <person name="Brown T."/>
            <person name="Cohen L."/>
        </authorList>
    </citation>
    <scope>NUCLEOTIDE SEQUENCE</scope>
    <source>
        <strain evidence="1">CCMP3105</strain>
    </source>
</reference>
<name>A0A7S4V9M1_9DINO</name>
<accession>A0A7S4V9M1</accession>
<organism evidence="1">
    <name type="scientific">Alexandrium monilatum</name>
    <dbReference type="NCBI Taxonomy" id="311494"/>
    <lineage>
        <taxon>Eukaryota</taxon>
        <taxon>Sar</taxon>
        <taxon>Alveolata</taxon>
        <taxon>Dinophyceae</taxon>
        <taxon>Gonyaulacales</taxon>
        <taxon>Pyrocystaceae</taxon>
        <taxon>Alexandrium</taxon>
    </lineage>
</organism>
<sequence length="366" mass="41046">MSIAINGSNVTITKAVPSSSAGSLPSGAYISPWVDGVKDKSGAWQLPEYPCEIKGLGPEDPRAAPWKPGDYQMGVDNTDVDDNNNVRHWGGQKMWPGDKPPADWERNLRKYPQNVQDVLKVPHMPGQPVKEMFARMKALDPRPFEDKYFGEIHRDLPASWMSMVKRVKYAESYGIHTEEEPAEWQGQEDELTPAAYTTPRPDTVTVSVGVAGYDPLKGAPTVDLEGVEYDYCEFLYAKDQEGKVIQIVPFENCGMNQALFCTFSFVPPLGTTSITPFASFKLRGVWKGLTIAWDESVGSEEMRWFTDMAPEMRLKLADKGKLEGKNKAQVDQVRFPKTKKHEPVLWPENSWEGNAAKARLWDASNQ</sequence>
<evidence type="ECO:0000313" key="1">
    <source>
        <dbReference type="EMBL" id="CAE4584814.1"/>
    </source>
</evidence>
<dbReference type="EMBL" id="HBNR01030852">
    <property type="protein sequence ID" value="CAE4584814.1"/>
    <property type="molecule type" value="Transcribed_RNA"/>
</dbReference>